<evidence type="ECO:0000256" key="10">
    <source>
        <dbReference type="SAM" id="SignalP"/>
    </source>
</evidence>
<evidence type="ECO:0000256" key="6">
    <source>
        <dbReference type="ARBA" id="ARBA00023295"/>
    </source>
</evidence>
<organism evidence="12 13">
    <name type="scientific">Dysgonomonas mossii</name>
    <dbReference type="NCBI Taxonomy" id="163665"/>
    <lineage>
        <taxon>Bacteria</taxon>
        <taxon>Pseudomonadati</taxon>
        <taxon>Bacteroidota</taxon>
        <taxon>Bacteroidia</taxon>
        <taxon>Bacteroidales</taxon>
        <taxon>Dysgonomonadaceae</taxon>
        <taxon>Dysgonomonas</taxon>
    </lineage>
</organism>
<evidence type="ECO:0000256" key="2">
    <source>
        <dbReference type="ARBA" id="ARBA00022651"/>
    </source>
</evidence>
<dbReference type="GO" id="GO:0030246">
    <property type="term" value="F:carbohydrate binding"/>
    <property type="evidence" value="ECO:0007669"/>
    <property type="project" value="InterPro"/>
</dbReference>
<evidence type="ECO:0000256" key="3">
    <source>
        <dbReference type="ARBA" id="ARBA00022729"/>
    </source>
</evidence>
<feature type="signal peptide" evidence="10">
    <location>
        <begin position="1"/>
        <end position="25"/>
    </location>
</feature>
<reference evidence="12 13" key="1">
    <citation type="submission" date="2019-03" db="EMBL/GenBank/DDBJ databases">
        <title>Diversity of the mouse oral microbiome.</title>
        <authorList>
            <person name="Joseph S."/>
            <person name="Aduse-Opoku J."/>
            <person name="Curtis M."/>
            <person name="Wade W."/>
            <person name="Hashim A."/>
        </authorList>
    </citation>
    <scope>NUCLEOTIDE SEQUENCE [LARGE SCALE GENOMIC DNA]</scope>
    <source>
        <strain evidence="12 13">P11</strain>
    </source>
</reference>
<dbReference type="InterPro" id="IPR052176">
    <property type="entry name" value="Glycosyl_Hydrlase_43_Enz"/>
</dbReference>
<dbReference type="Proteomes" id="UP000298285">
    <property type="component" value="Unassembled WGS sequence"/>
</dbReference>
<dbReference type="GO" id="GO:0045493">
    <property type="term" value="P:xylan catabolic process"/>
    <property type="evidence" value="ECO:0007669"/>
    <property type="project" value="UniProtKB-KW"/>
</dbReference>
<keyword evidence="2" id="KW-0624">Polysaccharide degradation</keyword>
<comment type="caution">
    <text evidence="12">The sequence shown here is derived from an EMBL/GenBank/DDBJ whole genome shotgun (WGS) entry which is preliminary data.</text>
</comment>
<feature type="active site" description="Proton acceptor" evidence="7">
    <location>
        <position position="37"/>
    </location>
</feature>
<dbReference type="PROSITE" id="PS51175">
    <property type="entry name" value="CBM6"/>
    <property type="match status" value="1"/>
</dbReference>
<feature type="domain" description="CBM6" evidence="11">
    <location>
        <begin position="331"/>
        <end position="456"/>
    </location>
</feature>
<evidence type="ECO:0000256" key="4">
    <source>
        <dbReference type="ARBA" id="ARBA00022801"/>
    </source>
</evidence>
<feature type="active site" description="Proton donor" evidence="7">
    <location>
        <position position="216"/>
    </location>
</feature>
<evidence type="ECO:0000256" key="9">
    <source>
        <dbReference type="RuleBase" id="RU361187"/>
    </source>
</evidence>
<dbReference type="CDD" id="cd18618">
    <property type="entry name" value="GH43_Xsa43E-like"/>
    <property type="match status" value="1"/>
</dbReference>
<dbReference type="Pfam" id="PF03422">
    <property type="entry name" value="CBM_6"/>
    <property type="match status" value="1"/>
</dbReference>
<keyword evidence="6 9" id="KW-0326">Glycosidase</keyword>
<dbReference type="SMART" id="SM00606">
    <property type="entry name" value="CBD_IV"/>
    <property type="match status" value="1"/>
</dbReference>
<evidence type="ECO:0000313" key="12">
    <source>
        <dbReference type="EMBL" id="TFU91216.1"/>
    </source>
</evidence>
<evidence type="ECO:0000256" key="8">
    <source>
        <dbReference type="PIRSR" id="PIRSR606710-2"/>
    </source>
</evidence>
<keyword evidence="3 10" id="KW-0732">Signal</keyword>
<comment type="similarity">
    <text evidence="1 9">Belongs to the glycosyl hydrolase 43 family.</text>
</comment>
<dbReference type="CDD" id="cd04084">
    <property type="entry name" value="CBM6_xylanase-like"/>
    <property type="match status" value="1"/>
</dbReference>
<dbReference type="PANTHER" id="PTHR43772:SF2">
    <property type="entry name" value="PUTATIVE (AFU_ORTHOLOGUE AFUA_2G04480)-RELATED"/>
    <property type="match status" value="1"/>
</dbReference>
<dbReference type="InterPro" id="IPR006584">
    <property type="entry name" value="Cellulose-bd_IV"/>
</dbReference>
<evidence type="ECO:0000313" key="13">
    <source>
        <dbReference type="Proteomes" id="UP000298285"/>
    </source>
</evidence>
<keyword evidence="5" id="KW-0119">Carbohydrate metabolism</keyword>
<feature type="chain" id="PRO_5021413775" evidence="10">
    <location>
        <begin position="26"/>
        <end position="457"/>
    </location>
</feature>
<evidence type="ECO:0000259" key="11">
    <source>
        <dbReference type="PROSITE" id="PS51175"/>
    </source>
</evidence>
<dbReference type="InterPro" id="IPR005084">
    <property type="entry name" value="CBM6"/>
</dbReference>
<feature type="site" description="Important for catalytic activity, responsible for pKa modulation of the active site Glu and correct orientation of both the proton donor and substrate" evidence="8">
    <location>
        <position position="163"/>
    </location>
</feature>
<dbReference type="InterPro" id="IPR023296">
    <property type="entry name" value="Glyco_hydro_beta-prop_sf"/>
</dbReference>
<dbReference type="OrthoDB" id="9763933at2"/>
<protein>
    <submittedName>
        <fullName evidence="12">Carbohydrate-binding protein</fullName>
    </submittedName>
</protein>
<dbReference type="SUPFAM" id="SSF75005">
    <property type="entry name" value="Arabinanase/levansucrase/invertase"/>
    <property type="match status" value="1"/>
</dbReference>
<dbReference type="EMBL" id="SPPK01000001">
    <property type="protein sequence ID" value="TFU91216.1"/>
    <property type="molecule type" value="Genomic_DNA"/>
</dbReference>
<dbReference type="InterPro" id="IPR008979">
    <property type="entry name" value="Galactose-bd-like_sf"/>
</dbReference>
<dbReference type="RefSeq" id="WP_135104231.1">
    <property type="nucleotide sequence ID" value="NZ_JADGKW010000001.1"/>
</dbReference>
<sequence>MNKKRIIRLCLLLILINLPLFNLKAQNPIIQTMYTADPAPIVYNDTLFLYVGHDEKDAPPNGYLMRDYQLFSTIDMVNWTAHKTPLRTSDFIWSVGDASAAQCIYRNGKFYWYISSMNKFFPGVAVGVASSDSPYGPFKDALGKALVTNDMTRHAKHAWDDLDPSVFIDDDGQAYLFWGNGVCYWAKLNNDMISLDGDITALDAKDKSIFGPGFTEAPWVYKRQGLYYMIYASGFPESLHYTVSKNPTGPWEYKGCVMPLEGGSNTNHPGIIDYKGNSYFFYHNDALPGGHSYCRSVSIEQFFYNEDGSIPEMKMTKEGIMKGVNKLNPYKRTEAETMAWSEGISIEENEKIGVYVTSIHNGDYIKVRDVDFGNKGASRFSASVSSRYHGGTIEIRLDNIDGQLVGTLHAPYTGEWDNWSLVETAVKNTKDVHDVYFVFKGREPHSLFNFDYWMFGE</sequence>
<dbReference type="Gene3D" id="2.115.10.20">
    <property type="entry name" value="Glycosyl hydrolase domain, family 43"/>
    <property type="match status" value="1"/>
</dbReference>
<evidence type="ECO:0000256" key="7">
    <source>
        <dbReference type="PIRSR" id="PIRSR606710-1"/>
    </source>
</evidence>
<proteinExistence type="inferred from homology"/>
<keyword evidence="2" id="KW-0858">Xylan degradation</keyword>
<gene>
    <name evidence="12" type="ORF">E4T88_04320</name>
</gene>
<name>A0A4Y9ISN1_9BACT</name>
<dbReference type="SUPFAM" id="SSF49785">
    <property type="entry name" value="Galactose-binding domain-like"/>
    <property type="match status" value="1"/>
</dbReference>
<dbReference type="AlphaFoldDB" id="A0A4Y9ISN1"/>
<evidence type="ECO:0000256" key="1">
    <source>
        <dbReference type="ARBA" id="ARBA00009865"/>
    </source>
</evidence>
<dbReference type="Pfam" id="PF04616">
    <property type="entry name" value="Glyco_hydro_43"/>
    <property type="match status" value="1"/>
</dbReference>
<dbReference type="Gene3D" id="2.60.120.260">
    <property type="entry name" value="Galactose-binding domain-like"/>
    <property type="match status" value="1"/>
</dbReference>
<keyword evidence="4 9" id="KW-0378">Hydrolase</keyword>
<evidence type="ECO:0000256" key="5">
    <source>
        <dbReference type="ARBA" id="ARBA00023277"/>
    </source>
</evidence>
<dbReference type="PANTHER" id="PTHR43772">
    <property type="entry name" value="ENDO-1,4-BETA-XYLANASE"/>
    <property type="match status" value="1"/>
</dbReference>
<accession>A0A4Y9ISN1</accession>
<dbReference type="GO" id="GO:0004553">
    <property type="term" value="F:hydrolase activity, hydrolyzing O-glycosyl compounds"/>
    <property type="evidence" value="ECO:0007669"/>
    <property type="project" value="InterPro"/>
</dbReference>
<dbReference type="InterPro" id="IPR006710">
    <property type="entry name" value="Glyco_hydro_43"/>
</dbReference>